<proteinExistence type="predicted"/>
<reference evidence="1" key="1">
    <citation type="submission" date="2021-05" db="EMBL/GenBank/DDBJ databases">
        <authorList>
            <person name="Arsene-Ploetze F."/>
        </authorList>
    </citation>
    <scope>NUCLEOTIDE SEQUENCE</scope>
    <source>
        <strain evidence="1">DSM 42138</strain>
    </source>
</reference>
<evidence type="ECO:0000313" key="2">
    <source>
        <dbReference type="Proteomes" id="UP001152519"/>
    </source>
</evidence>
<keyword evidence="2" id="KW-1185">Reference proteome</keyword>
<sequence length="140" mass="15667">MADIDLDAFASRYIAVWNEPDPGARRKAVEELWCEDALQLLQPPQVMREAAEKVGMRTVVMEARGHDALEFRVRTAYEEFVAPGAADFRVRGDVQRLHDLVRFSWVWAPLDGGEPQGGGLQVLLLGPDGRIATDYQFIGL</sequence>
<dbReference type="SUPFAM" id="SSF54427">
    <property type="entry name" value="NTF2-like"/>
    <property type="match status" value="1"/>
</dbReference>
<dbReference type="Gene3D" id="3.10.450.50">
    <property type="match status" value="1"/>
</dbReference>
<accession>A0A9W4E6Q2</accession>
<evidence type="ECO:0000313" key="1">
    <source>
        <dbReference type="EMBL" id="CAG6394344.1"/>
    </source>
</evidence>
<dbReference type="EMBL" id="CAJSLV010000055">
    <property type="protein sequence ID" value="CAG6394344.1"/>
    <property type="molecule type" value="Genomic_DNA"/>
</dbReference>
<evidence type="ECO:0008006" key="3">
    <source>
        <dbReference type="Google" id="ProtNLM"/>
    </source>
</evidence>
<comment type="caution">
    <text evidence="1">The sequence shown here is derived from an EMBL/GenBank/DDBJ whole genome shotgun (WGS) entry which is preliminary data.</text>
</comment>
<dbReference type="RefSeq" id="WP_251490650.1">
    <property type="nucleotide sequence ID" value="NZ_CAJSLV010000055.1"/>
</dbReference>
<dbReference type="Proteomes" id="UP001152519">
    <property type="component" value="Unassembled WGS sequence"/>
</dbReference>
<gene>
    <name evidence="1" type="ORF">SCOCK_260038</name>
</gene>
<organism evidence="1 2">
    <name type="scientific">Actinacidiphila cocklensis</name>
    <dbReference type="NCBI Taxonomy" id="887465"/>
    <lineage>
        <taxon>Bacteria</taxon>
        <taxon>Bacillati</taxon>
        <taxon>Actinomycetota</taxon>
        <taxon>Actinomycetes</taxon>
        <taxon>Kitasatosporales</taxon>
        <taxon>Streptomycetaceae</taxon>
        <taxon>Actinacidiphila</taxon>
    </lineage>
</organism>
<dbReference type="AlphaFoldDB" id="A0A9W4E6Q2"/>
<name>A0A9W4E6Q2_9ACTN</name>
<protein>
    <recommendedName>
        <fullName evidence="3">SnoaL-like domain-containing protein</fullName>
    </recommendedName>
</protein>
<dbReference type="InterPro" id="IPR032710">
    <property type="entry name" value="NTF2-like_dom_sf"/>
</dbReference>